<gene>
    <name evidence="2" type="ORF">FIBSPDRAFT_906250</name>
</gene>
<dbReference type="EMBL" id="KV419192">
    <property type="protein sequence ID" value="KZP02007.1"/>
    <property type="molecule type" value="Genomic_DNA"/>
</dbReference>
<feature type="non-terminal residue" evidence="2">
    <location>
        <position position="1"/>
    </location>
</feature>
<dbReference type="AlphaFoldDB" id="A0A167SKL4"/>
<reference evidence="2 3" key="1">
    <citation type="journal article" date="2016" name="Mol. Biol. Evol.">
        <title>Comparative Genomics of Early-Diverging Mushroom-Forming Fungi Provides Insights into the Origins of Lignocellulose Decay Capabilities.</title>
        <authorList>
            <person name="Nagy L.G."/>
            <person name="Riley R."/>
            <person name="Tritt A."/>
            <person name="Adam C."/>
            <person name="Daum C."/>
            <person name="Floudas D."/>
            <person name="Sun H."/>
            <person name="Yadav J.S."/>
            <person name="Pangilinan J."/>
            <person name="Larsson K.H."/>
            <person name="Matsuura K."/>
            <person name="Barry K."/>
            <person name="Labutti K."/>
            <person name="Kuo R."/>
            <person name="Ohm R.A."/>
            <person name="Bhattacharya S.S."/>
            <person name="Shirouzu T."/>
            <person name="Yoshinaga Y."/>
            <person name="Martin F.M."/>
            <person name="Grigoriev I.V."/>
            <person name="Hibbett D.S."/>
        </authorList>
    </citation>
    <scope>NUCLEOTIDE SEQUENCE [LARGE SCALE GENOMIC DNA]</scope>
    <source>
        <strain evidence="2 3">CBS 109695</strain>
    </source>
</reference>
<feature type="region of interest" description="Disordered" evidence="1">
    <location>
        <begin position="1"/>
        <end position="25"/>
    </location>
</feature>
<keyword evidence="3" id="KW-1185">Reference proteome</keyword>
<feature type="region of interest" description="Disordered" evidence="1">
    <location>
        <begin position="39"/>
        <end position="79"/>
    </location>
</feature>
<evidence type="ECO:0000313" key="3">
    <source>
        <dbReference type="Proteomes" id="UP000076532"/>
    </source>
</evidence>
<evidence type="ECO:0000313" key="2">
    <source>
        <dbReference type="EMBL" id="KZP02007.1"/>
    </source>
</evidence>
<proteinExistence type="predicted"/>
<feature type="compositionally biased region" description="Polar residues" evidence="1">
    <location>
        <begin position="49"/>
        <end position="79"/>
    </location>
</feature>
<name>A0A167SKL4_9AGAM</name>
<dbReference type="Proteomes" id="UP000076532">
    <property type="component" value="Unassembled WGS sequence"/>
</dbReference>
<sequence length="253" mass="27051">PAAKVPTPVSASPASAIASSVSVPTQKPQVCAVQPAAAVPPVPPVAQPRTVSASPANSSANTYSISTPTSTAEQSEFNESPSVGLAAMMAFARESHSRPTAMDASRSLGLWLPTPDLLALISNHADNMQRCETEDGDRHLYGIEEYEASLAAAYLGNHDNQGPAGMKLSMFERYFLMRDTQQSTLKRNIRNNEPPFAENEAVSSVKQSILAELDLLAKTAAVRAAAYAWAREELGRAEAIYECIITEIEEMSS</sequence>
<organism evidence="2 3">
    <name type="scientific">Athelia psychrophila</name>
    <dbReference type="NCBI Taxonomy" id="1759441"/>
    <lineage>
        <taxon>Eukaryota</taxon>
        <taxon>Fungi</taxon>
        <taxon>Dikarya</taxon>
        <taxon>Basidiomycota</taxon>
        <taxon>Agaricomycotina</taxon>
        <taxon>Agaricomycetes</taxon>
        <taxon>Agaricomycetidae</taxon>
        <taxon>Atheliales</taxon>
        <taxon>Atheliaceae</taxon>
        <taxon>Athelia</taxon>
    </lineage>
</organism>
<protein>
    <submittedName>
        <fullName evidence="2">Uncharacterized protein</fullName>
    </submittedName>
</protein>
<accession>A0A167SKL4</accession>
<evidence type="ECO:0000256" key="1">
    <source>
        <dbReference type="SAM" id="MobiDB-lite"/>
    </source>
</evidence>